<sequence>MDKRRVVITGMGCVTAYGETVDSLFENLCKGNSGVSKIDGFDPSDYDVKIAGECRNFDVSKYIERRKAKRLDRFSQFALVSSMTAFEESGLDLSIPEEAERTGVLIGSGIGGIHEIETQHKRLLAKGPSKVSAFCVPKLMVNAASGCVSIELGAKGPNLCVVTACASAAHSIGEAFRMVQDGDADVMITGGSEAAVSPIALASFCSLKSLSTRNDEPEKASRPFDVERDGFILSEGAGTVILEEYEHAVKRGAKIYAELAGYSATGDAHHITAPLPDGAGAARGMKLALNDAGVNPEDVDYINAHGTSTQLNDIAETLAIRSVLGEHAKKPALSSTKSCTGHFLGASGAIELIVSARSIDDSMIPLTANTENLDEKCLPELNHILGESVEQNVDVVLSNSLGFGGHNASLVLKKVK</sequence>
<evidence type="ECO:0000256" key="9">
    <source>
        <dbReference type="ARBA" id="ARBA00023160"/>
    </source>
</evidence>
<dbReference type="InterPro" id="IPR014031">
    <property type="entry name" value="Ketoacyl_synth_C"/>
</dbReference>
<evidence type="ECO:0000256" key="10">
    <source>
        <dbReference type="ARBA" id="ARBA00023315"/>
    </source>
</evidence>
<evidence type="ECO:0000256" key="13">
    <source>
        <dbReference type="RuleBase" id="RU003694"/>
    </source>
</evidence>
<dbReference type="PROSITE" id="PS00606">
    <property type="entry name" value="KS3_1"/>
    <property type="match status" value="1"/>
</dbReference>
<keyword evidence="10 11" id="KW-0012">Acyltransferase</keyword>
<dbReference type="RefSeq" id="WP_077538705.1">
    <property type="nucleotide sequence ID" value="NZ_CP019633.1"/>
</dbReference>
<keyword evidence="7" id="KW-0276">Fatty acid metabolism</keyword>
<dbReference type="GO" id="GO:0005829">
    <property type="term" value="C:cytosol"/>
    <property type="evidence" value="ECO:0007669"/>
    <property type="project" value="TreeGrafter"/>
</dbReference>
<comment type="similarity">
    <text evidence="2 11 13">Belongs to the thiolase-like superfamily. Beta-ketoacyl-ACP synthases family.</text>
</comment>
<keyword evidence="5 11" id="KW-0444">Lipid biosynthesis</keyword>
<keyword evidence="16" id="KW-1185">Reference proteome</keyword>
<comment type="function">
    <text evidence="11">Involved in the type II fatty acid elongation cycle. Catalyzes the elongation of a wide range of acyl-ACP by the addition of two carbons from malonyl-ACP to an acyl acceptor. Can efficiently catalyze the conversion of palmitoleoyl-ACP (cis-hexadec-9-enoyl-ACP) to cis-vaccenoyl-ACP (cis-octadec-11-enoyl-ACP), an essential step in the thermal regulation of fatty acid composition.</text>
</comment>
<dbReference type="InterPro" id="IPR017568">
    <property type="entry name" value="3-oxoacyl-ACP_synth-2"/>
</dbReference>
<evidence type="ECO:0000256" key="12">
    <source>
        <dbReference type="PIRSR" id="PIRSR000447-1"/>
    </source>
</evidence>
<evidence type="ECO:0000313" key="15">
    <source>
        <dbReference type="EMBL" id="AQQ08428.1"/>
    </source>
</evidence>
<evidence type="ECO:0000256" key="11">
    <source>
        <dbReference type="PIRNR" id="PIRNR000447"/>
    </source>
</evidence>
<dbReference type="PANTHER" id="PTHR11712:SF336">
    <property type="entry name" value="3-OXOACYL-[ACYL-CARRIER-PROTEIN] SYNTHASE, MITOCHONDRIAL"/>
    <property type="match status" value="1"/>
</dbReference>
<reference evidence="16" key="1">
    <citation type="submission" date="2017-02" db="EMBL/GenBank/DDBJ databases">
        <title>Comparative genomics and description of representatives of a novel lineage of planctomycetes thriving in anoxic sediments.</title>
        <authorList>
            <person name="Spring S."/>
            <person name="Bunk B."/>
            <person name="Sproer C."/>
            <person name="Klenk H.-P."/>
        </authorList>
    </citation>
    <scope>NUCLEOTIDE SEQUENCE [LARGE SCALE GENOMIC DNA]</scope>
    <source>
        <strain evidence="16">L21-RPul-D3</strain>
    </source>
</reference>
<proteinExistence type="inferred from homology"/>
<comment type="catalytic activity">
    <reaction evidence="11">
        <text>a fatty acyl-[ACP] + malonyl-[ACP] + H(+) = a 3-oxoacyl-[ACP] + holo-[ACP] + CO2</text>
        <dbReference type="Rhea" id="RHEA:22836"/>
        <dbReference type="Rhea" id="RHEA-COMP:9623"/>
        <dbReference type="Rhea" id="RHEA-COMP:9685"/>
        <dbReference type="Rhea" id="RHEA-COMP:9916"/>
        <dbReference type="Rhea" id="RHEA-COMP:14125"/>
        <dbReference type="ChEBI" id="CHEBI:15378"/>
        <dbReference type="ChEBI" id="CHEBI:16526"/>
        <dbReference type="ChEBI" id="CHEBI:64479"/>
        <dbReference type="ChEBI" id="CHEBI:78449"/>
        <dbReference type="ChEBI" id="CHEBI:78776"/>
        <dbReference type="ChEBI" id="CHEBI:138651"/>
    </reaction>
</comment>
<keyword evidence="9 11" id="KW-0275">Fatty acid biosynthesis</keyword>
<feature type="domain" description="Ketosynthase family 3 (KS3)" evidence="14">
    <location>
        <begin position="3"/>
        <end position="414"/>
    </location>
</feature>
<evidence type="ECO:0000256" key="6">
    <source>
        <dbReference type="ARBA" id="ARBA00022679"/>
    </source>
</evidence>
<dbReference type="PIRSF" id="PIRSF000447">
    <property type="entry name" value="KAS_II"/>
    <property type="match status" value="1"/>
</dbReference>
<organism evidence="15 16">
    <name type="scientific">Sedimentisphaera cyanobacteriorum</name>
    <dbReference type="NCBI Taxonomy" id="1940790"/>
    <lineage>
        <taxon>Bacteria</taxon>
        <taxon>Pseudomonadati</taxon>
        <taxon>Planctomycetota</taxon>
        <taxon>Phycisphaerae</taxon>
        <taxon>Sedimentisphaerales</taxon>
        <taxon>Sedimentisphaeraceae</taxon>
        <taxon>Sedimentisphaera</taxon>
    </lineage>
</organism>
<dbReference type="PROSITE" id="PS52004">
    <property type="entry name" value="KS3_2"/>
    <property type="match status" value="1"/>
</dbReference>
<dbReference type="PANTHER" id="PTHR11712">
    <property type="entry name" value="POLYKETIDE SYNTHASE-RELATED"/>
    <property type="match status" value="1"/>
</dbReference>
<evidence type="ECO:0000256" key="7">
    <source>
        <dbReference type="ARBA" id="ARBA00022832"/>
    </source>
</evidence>
<dbReference type="InterPro" id="IPR014030">
    <property type="entry name" value="Ketoacyl_synth_N"/>
</dbReference>
<evidence type="ECO:0000256" key="8">
    <source>
        <dbReference type="ARBA" id="ARBA00023098"/>
    </source>
</evidence>
<dbReference type="EC" id="2.3.1.179" evidence="3 11"/>
<dbReference type="SMART" id="SM00825">
    <property type="entry name" value="PKS_KS"/>
    <property type="match status" value="1"/>
</dbReference>
<accession>A0A1Q2HLU5</accession>
<dbReference type="NCBIfam" id="NF005589">
    <property type="entry name" value="PRK07314.1"/>
    <property type="match status" value="1"/>
</dbReference>
<dbReference type="InterPro" id="IPR020841">
    <property type="entry name" value="PKS_Beta-ketoAc_synthase_dom"/>
</dbReference>
<dbReference type="InterPro" id="IPR018201">
    <property type="entry name" value="Ketoacyl_synth_AS"/>
</dbReference>
<dbReference type="Pfam" id="PF00109">
    <property type="entry name" value="ketoacyl-synt"/>
    <property type="match status" value="1"/>
</dbReference>
<feature type="active site" description="For beta-ketoacyl synthase activity" evidence="12">
    <location>
        <position position="165"/>
    </location>
</feature>
<dbReference type="AlphaFoldDB" id="A0A1Q2HLU5"/>
<dbReference type="Proteomes" id="UP000188273">
    <property type="component" value="Chromosome"/>
</dbReference>
<dbReference type="SUPFAM" id="SSF53901">
    <property type="entry name" value="Thiolase-like"/>
    <property type="match status" value="2"/>
</dbReference>
<evidence type="ECO:0000256" key="1">
    <source>
        <dbReference type="ARBA" id="ARBA00005194"/>
    </source>
</evidence>
<keyword evidence="8" id="KW-0443">Lipid metabolism</keyword>
<gene>
    <name evidence="15" type="primary">fabF_1</name>
    <name evidence="15" type="ORF">L21SP3_00204</name>
</gene>
<evidence type="ECO:0000256" key="5">
    <source>
        <dbReference type="ARBA" id="ARBA00022516"/>
    </source>
</evidence>
<dbReference type="EMBL" id="CP019633">
    <property type="protein sequence ID" value="AQQ08428.1"/>
    <property type="molecule type" value="Genomic_DNA"/>
</dbReference>
<dbReference type="KEGG" id="pbu:L21SP3_00204"/>
<evidence type="ECO:0000313" key="16">
    <source>
        <dbReference type="Proteomes" id="UP000188273"/>
    </source>
</evidence>
<dbReference type="GO" id="GO:0004315">
    <property type="term" value="F:3-oxoacyl-[acyl-carrier-protein] synthase activity"/>
    <property type="evidence" value="ECO:0007669"/>
    <property type="project" value="UniProtKB-UniRule"/>
</dbReference>
<evidence type="ECO:0000256" key="4">
    <source>
        <dbReference type="ARBA" id="ARBA00014657"/>
    </source>
</evidence>
<name>A0A1Q2HLU5_9BACT</name>
<dbReference type="OrthoDB" id="292158at2"/>
<protein>
    <recommendedName>
        <fullName evidence="4 11">3-oxoacyl-[acyl-carrier-protein] synthase 2</fullName>
        <ecNumber evidence="3 11">2.3.1.179</ecNumber>
    </recommendedName>
</protein>
<dbReference type="InterPro" id="IPR016039">
    <property type="entry name" value="Thiolase-like"/>
</dbReference>
<evidence type="ECO:0000256" key="2">
    <source>
        <dbReference type="ARBA" id="ARBA00008467"/>
    </source>
</evidence>
<dbReference type="UniPathway" id="UPA00094"/>
<dbReference type="Pfam" id="PF02801">
    <property type="entry name" value="Ketoacyl-synt_C"/>
    <property type="match status" value="1"/>
</dbReference>
<dbReference type="NCBIfam" id="TIGR03150">
    <property type="entry name" value="fabF"/>
    <property type="match status" value="1"/>
</dbReference>
<evidence type="ECO:0000256" key="3">
    <source>
        <dbReference type="ARBA" id="ARBA00012356"/>
    </source>
</evidence>
<comment type="pathway">
    <text evidence="1 11">Lipid metabolism; fatty acid biosynthesis.</text>
</comment>
<dbReference type="Gene3D" id="3.40.47.10">
    <property type="match status" value="1"/>
</dbReference>
<dbReference type="GO" id="GO:0006633">
    <property type="term" value="P:fatty acid biosynthetic process"/>
    <property type="evidence" value="ECO:0007669"/>
    <property type="project" value="UniProtKB-UniRule"/>
</dbReference>
<evidence type="ECO:0000259" key="14">
    <source>
        <dbReference type="PROSITE" id="PS52004"/>
    </source>
</evidence>
<keyword evidence="6 11" id="KW-0808">Transferase</keyword>
<dbReference type="CDD" id="cd00834">
    <property type="entry name" value="KAS_I_II"/>
    <property type="match status" value="1"/>
</dbReference>
<dbReference type="InterPro" id="IPR000794">
    <property type="entry name" value="Beta-ketoacyl_synthase"/>
</dbReference>
<dbReference type="STRING" id="1940790.L21SP3_00204"/>
<dbReference type="FunFam" id="3.40.47.10:FF:000009">
    <property type="entry name" value="3-oxoacyl-[acyl-carrier-protein] synthase 2"/>
    <property type="match status" value="1"/>
</dbReference>
<comment type="catalytic activity">
    <reaction evidence="11">
        <text>(9Z)-hexadecenoyl-[ACP] + malonyl-[ACP] + H(+) = 3-oxo-(11Z)-octadecenoyl-[ACP] + holo-[ACP] + CO2</text>
        <dbReference type="Rhea" id="RHEA:55040"/>
        <dbReference type="Rhea" id="RHEA-COMP:9623"/>
        <dbReference type="Rhea" id="RHEA-COMP:9685"/>
        <dbReference type="Rhea" id="RHEA-COMP:10800"/>
        <dbReference type="Rhea" id="RHEA-COMP:14074"/>
        <dbReference type="ChEBI" id="CHEBI:15378"/>
        <dbReference type="ChEBI" id="CHEBI:16526"/>
        <dbReference type="ChEBI" id="CHEBI:64479"/>
        <dbReference type="ChEBI" id="CHEBI:78449"/>
        <dbReference type="ChEBI" id="CHEBI:83989"/>
        <dbReference type="ChEBI" id="CHEBI:138538"/>
        <dbReference type="EC" id="2.3.1.179"/>
    </reaction>
</comment>